<dbReference type="InterPro" id="IPR004013">
    <property type="entry name" value="PHP_dom"/>
</dbReference>
<evidence type="ECO:0000259" key="1">
    <source>
        <dbReference type="SMART" id="SM00481"/>
    </source>
</evidence>
<dbReference type="InterPro" id="IPR052018">
    <property type="entry name" value="PHP_domain"/>
</dbReference>
<reference evidence="2" key="1">
    <citation type="submission" date="2019-08" db="EMBL/GenBank/DDBJ databases">
        <authorList>
            <person name="Kucharzyk K."/>
            <person name="Murdoch R.W."/>
            <person name="Higgins S."/>
            <person name="Loffler F."/>
        </authorList>
    </citation>
    <scope>NUCLEOTIDE SEQUENCE</scope>
</reference>
<feature type="domain" description="Polymerase/histidinol phosphatase N-terminal" evidence="1">
    <location>
        <begin position="5"/>
        <end position="73"/>
    </location>
</feature>
<protein>
    <recommendedName>
        <fullName evidence="1">Polymerase/histidinol phosphatase N-terminal domain-containing protein</fullName>
    </recommendedName>
</protein>
<gene>
    <name evidence="2" type="ORF">SDC9_105729</name>
</gene>
<dbReference type="AlphaFoldDB" id="A0A645B1F6"/>
<comment type="caution">
    <text evidence="2">The sequence shown here is derived from an EMBL/GenBank/DDBJ whole genome shotgun (WGS) entry which is preliminary data.</text>
</comment>
<accession>A0A645B1F6</accession>
<organism evidence="2">
    <name type="scientific">bioreactor metagenome</name>
    <dbReference type="NCBI Taxonomy" id="1076179"/>
    <lineage>
        <taxon>unclassified sequences</taxon>
        <taxon>metagenomes</taxon>
        <taxon>ecological metagenomes</taxon>
    </lineage>
</organism>
<sequence>MQVKIDLHNHSCLSPCGSDDLTPALLAVEAMEQGIQILALTDHNCGRNLPTFAEACELCSILPLFGMEITTVEEVHVLTLFKDLGNAMEFAAFVEFLLPKRKNNPKLFGNQLVVNLEGELIEQVDKLLISSSNLSFSDVVEEALSRDALVIPAHIDRFANSVLANLGFLPDLPYSALEAIHVPVDADTRGLAVLTGSDAHSLDQVGRRSCYLEMPSITYESLKTSLKPEFVSYRHA</sequence>
<dbReference type="Pfam" id="PF02811">
    <property type="entry name" value="PHP"/>
    <property type="match status" value="1"/>
</dbReference>
<dbReference type="CDD" id="cd07432">
    <property type="entry name" value="PHP_HisPPase"/>
    <property type="match status" value="1"/>
</dbReference>
<dbReference type="PANTHER" id="PTHR42924">
    <property type="entry name" value="EXONUCLEASE"/>
    <property type="match status" value="1"/>
</dbReference>
<dbReference type="GO" id="GO:0004534">
    <property type="term" value="F:5'-3' RNA exonuclease activity"/>
    <property type="evidence" value="ECO:0007669"/>
    <property type="project" value="TreeGrafter"/>
</dbReference>
<dbReference type="SMART" id="SM00481">
    <property type="entry name" value="POLIIIAc"/>
    <property type="match status" value="1"/>
</dbReference>
<evidence type="ECO:0000313" key="2">
    <source>
        <dbReference type="EMBL" id="MPM58896.1"/>
    </source>
</evidence>
<dbReference type="InterPro" id="IPR016195">
    <property type="entry name" value="Pol/histidinol_Pase-like"/>
</dbReference>
<dbReference type="GO" id="GO:0035312">
    <property type="term" value="F:5'-3' DNA exonuclease activity"/>
    <property type="evidence" value="ECO:0007669"/>
    <property type="project" value="TreeGrafter"/>
</dbReference>
<dbReference type="InterPro" id="IPR003141">
    <property type="entry name" value="Pol/His_phosphatase_N"/>
</dbReference>
<dbReference type="Gene3D" id="3.20.20.140">
    <property type="entry name" value="Metal-dependent hydrolases"/>
    <property type="match status" value="1"/>
</dbReference>
<dbReference type="SUPFAM" id="SSF89550">
    <property type="entry name" value="PHP domain-like"/>
    <property type="match status" value="1"/>
</dbReference>
<proteinExistence type="predicted"/>
<dbReference type="EMBL" id="VSSQ01017014">
    <property type="protein sequence ID" value="MPM58896.1"/>
    <property type="molecule type" value="Genomic_DNA"/>
</dbReference>
<name>A0A645B1F6_9ZZZZ</name>
<dbReference type="PANTHER" id="PTHR42924:SF3">
    <property type="entry name" value="POLYMERASE_HISTIDINOL PHOSPHATASE N-TERMINAL DOMAIN-CONTAINING PROTEIN"/>
    <property type="match status" value="1"/>
</dbReference>